<reference evidence="2" key="1">
    <citation type="journal article" date="2020" name="Fungal Divers.">
        <title>Resolving the Mortierellaceae phylogeny through synthesis of multi-gene phylogenetics and phylogenomics.</title>
        <authorList>
            <person name="Vandepol N."/>
            <person name="Liber J."/>
            <person name="Desiro A."/>
            <person name="Na H."/>
            <person name="Kennedy M."/>
            <person name="Barry K."/>
            <person name="Grigoriev I.V."/>
            <person name="Miller A.N."/>
            <person name="O'Donnell K."/>
            <person name="Stajich J.E."/>
            <person name="Bonito G."/>
        </authorList>
    </citation>
    <scope>NUCLEOTIDE SEQUENCE</scope>
    <source>
        <strain evidence="2">NVP60</strain>
    </source>
</reference>
<evidence type="ECO:0000259" key="1">
    <source>
        <dbReference type="Pfam" id="PF23948"/>
    </source>
</evidence>
<dbReference type="AlphaFoldDB" id="A0A9P6RF27"/>
<dbReference type="Pfam" id="PF23948">
    <property type="entry name" value="ARM_5"/>
    <property type="match status" value="1"/>
</dbReference>
<dbReference type="EMBL" id="JAAAIN010000340">
    <property type="protein sequence ID" value="KAG0315979.1"/>
    <property type="molecule type" value="Genomic_DNA"/>
</dbReference>
<evidence type="ECO:0000313" key="3">
    <source>
        <dbReference type="Proteomes" id="UP000823405"/>
    </source>
</evidence>
<keyword evidence="3" id="KW-1185">Reference proteome</keyword>
<dbReference type="Proteomes" id="UP000823405">
    <property type="component" value="Unassembled WGS sequence"/>
</dbReference>
<sequence length="156" mass="16836">MTPLKASAAVEEIVLVKPVLDRKRYRNLLTCFNSNFEESIALDVTVLQDLVQLAAAASATAVSSVSKLDPEGLLKGIESLQRIGAEVVGGLSTGIEVVETLRAGAGGVNRASEAKFHFMRKRSWYLALQGTGLFIRQGATFTKNNIVDKVLMLMIV</sequence>
<protein>
    <recommendedName>
        <fullName evidence="1">Arm-like repeat domain-containing protein</fullName>
    </recommendedName>
</protein>
<comment type="caution">
    <text evidence="2">The sequence shown here is derived from an EMBL/GenBank/DDBJ whole genome shotgun (WGS) entry which is preliminary data.</text>
</comment>
<proteinExistence type="predicted"/>
<dbReference type="InterPro" id="IPR056251">
    <property type="entry name" value="Arm_rpt_dom"/>
</dbReference>
<accession>A0A9P6RF27</accession>
<organism evidence="2 3">
    <name type="scientific">Linnemannia gamsii</name>
    <dbReference type="NCBI Taxonomy" id="64522"/>
    <lineage>
        <taxon>Eukaryota</taxon>
        <taxon>Fungi</taxon>
        <taxon>Fungi incertae sedis</taxon>
        <taxon>Mucoromycota</taxon>
        <taxon>Mortierellomycotina</taxon>
        <taxon>Mortierellomycetes</taxon>
        <taxon>Mortierellales</taxon>
        <taxon>Mortierellaceae</taxon>
        <taxon>Linnemannia</taxon>
    </lineage>
</organism>
<gene>
    <name evidence="2" type="ORF">BGZ97_007632</name>
</gene>
<evidence type="ECO:0000313" key="2">
    <source>
        <dbReference type="EMBL" id="KAG0315979.1"/>
    </source>
</evidence>
<feature type="domain" description="Arm-like repeat" evidence="1">
    <location>
        <begin position="52"/>
        <end position="148"/>
    </location>
</feature>
<name>A0A9P6RF27_9FUNG</name>